<dbReference type="EMBL" id="JABGBO010000001">
    <property type="protein sequence ID" value="NOL48584.1"/>
    <property type="molecule type" value="Genomic_DNA"/>
</dbReference>
<proteinExistence type="inferred from homology"/>
<evidence type="ECO:0000313" key="3">
    <source>
        <dbReference type="EMBL" id="NOL48584.1"/>
    </source>
</evidence>
<dbReference type="GO" id="GO:0016491">
    <property type="term" value="F:oxidoreductase activity"/>
    <property type="evidence" value="ECO:0007669"/>
    <property type="project" value="UniProtKB-KW"/>
</dbReference>
<dbReference type="SUPFAM" id="SSF51735">
    <property type="entry name" value="NAD(P)-binding Rossmann-fold domains"/>
    <property type="match status" value="1"/>
</dbReference>
<sequence>MDNQQIAVVTGAGSGIGRAIALRLGEEGYIVCIVDLNSQAAKETELLLRQRNINVFSHVLDITRENEISAFIEQLERVDVLVNNAGIFSVKSFEELTNNDFQRMYEVNLISIFSLSRQVLSKMPEYGRIVNIASRAALGARNYAHYVASKAAVVGLTRAMALDLAKYKINVNAVAPGVIQTPMLLQRSDIKELMAQQPLGNLGEADDIAHAVAFFADKRSKFITGQVLLVDGGRSIGGTMAF</sequence>
<dbReference type="CDD" id="cd05233">
    <property type="entry name" value="SDR_c"/>
    <property type="match status" value="1"/>
</dbReference>
<accession>A0A7Y4P580</accession>
<comment type="similarity">
    <text evidence="1">Belongs to the short-chain dehydrogenases/reductases (SDR) family.</text>
</comment>
<dbReference type="PRINTS" id="PR00080">
    <property type="entry name" value="SDRFAMILY"/>
</dbReference>
<dbReference type="PANTHER" id="PTHR43477:SF1">
    <property type="entry name" value="DIHYDROANTICAPSIN 7-DEHYDROGENASE"/>
    <property type="match status" value="1"/>
</dbReference>
<dbReference type="PANTHER" id="PTHR43477">
    <property type="entry name" value="DIHYDROANTICAPSIN 7-DEHYDROGENASE"/>
    <property type="match status" value="1"/>
</dbReference>
<organism evidence="3 4">
    <name type="scientific">Pelistega europaea</name>
    <dbReference type="NCBI Taxonomy" id="106147"/>
    <lineage>
        <taxon>Bacteria</taxon>
        <taxon>Pseudomonadati</taxon>
        <taxon>Pseudomonadota</taxon>
        <taxon>Betaproteobacteria</taxon>
        <taxon>Burkholderiales</taxon>
        <taxon>Alcaligenaceae</taxon>
        <taxon>Pelistega</taxon>
    </lineage>
</organism>
<dbReference type="InterPro" id="IPR051122">
    <property type="entry name" value="SDR_DHRS6-like"/>
</dbReference>
<dbReference type="PRINTS" id="PR00081">
    <property type="entry name" value="GDHRDH"/>
</dbReference>
<evidence type="ECO:0000256" key="2">
    <source>
        <dbReference type="ARBA" id="ARBA00023002"/>
    </source>
</evidence>
<gene>
    <name evidence="3" type="ORF">HKX40_00320</name>
</gene>
<dbReference type="Pfam" id="PF13561">
    <property type="entry name" value="adh_short_C2"/>
    <property type="match status" value="1"/>
</dbReference>
<protein>
    <submittedName>
        <fullName evidence="3">SDR family oxidoreductase</fullName>
    </submittedName>
</protein>
<dbReference type="AlphaFoldDB" id="A0A7Y4P580"/>
<reference evidence="3 4" key="1">
    <citation type="submission" date="2020-05" db="EMBL/GenBank/DDBJ databases">
        <authorList>
            <person name="Niu N."/>
        </authorList>
    </citation>
    <scope>NUCLEOTIDE SEQUENCE [LARGE SCALE GENOMIC DNA]</scope>
    <source>
        <strain evidence="3 4">LMG10982</strain>
    </source>
</reference>
<comment type="caution">
    <text evidence="3">The sequence shown here is derived from an EMBL/GenBank/DDBJ whole genome shotgun (WGS) entry which is preliminary data.</text>
</comment>
<evidence type="ECO:0000256" key="1">
    <source>
        <dbReference type="ARBA" id="ARBA00006484"/>
    </source>
</evidence>
<dbReference type="InterPro" id="IPR020904">
    <property type="entry name" value="Sc_DH/Rdtase_CS"/>
</dbReference>
<dbReference type="InterPro" id="IPR002347">
    <property type="entry name" value="SDR_fam"/>
</dbReference>
<dbReference type="FunFam" id="3.40.50.720:FF:000084">
    <property type="entry name" value="Short-chain dehydrogenase reductase"/>
    <property type="match status" value="1"/>
</dbReference>
<keyword evidence="2" id="KW-0560">Oxidoreductase</keyword>
<name>A0A7Y4P580_9BURK</name>
<dbReference type="Gene3D" id="3.40.50.720">
    <property type="entry name" value="NAD(P)-binding Rossmann-like Domain"/>
    <property type="match status" value="1"/>
</dbReference>
<dbReference type="InterPro" id="IPR036291">
    <property type="entry name" value="NAD(P)-bd_dom_sf"/>
</dbReference>
<evidence type="ECO:0000313" key="4">
    <source>
        <dbReference type="Proteomes" id="UP000541421"/>
    </source>
</evidence>
<keyword evidence="4" id="KW-1185">Reference proteome</keyword>
<dbReference type="Proteomes" id="UP000541421">
    <property type="component" value="Unassembled WGS sequence"/>
</dbReference>
<dbReference type="RefSeq" id="WP_171587574.1">
    <property type="nucleotide sequence ID" value="NZ_JABGBO010000001.1"/>
</dbReference>
<dbReference type="PROSITE" id="PS00061">
    <property type="entry name" value="ADH_SHORT"/>
    <property type="match status" value="1"/>
</dbReference>